<sequence>MVQKAERQPVELGRFHPAFLDVKLDKRDALDKLPRDGGGQHRPLFRLFLAHHEPHFRRQIAPAGAAQPLQERGHHERRVDLEGPFQSADVDAELQRGGGDGGLALLFVFHNRLRGFPI</sequence>
<accession>A0A645FT78</accession>
<evidence type="ECO:0000313" key="1">
    <source>
        <dbReference type="EMBL" id="MPN16852.1"/>
    </source>
</evidence>
<comment type="caution">
    <text evidence="1">The sequence shown here is derived from an EMBL/GenBank/DDBJ whole genome shotgun (WGS) entry which is preliminary data.</text>
</comment>
<dbReference type="EMBL" id="VSSQ01063854">
    <property type="protein sequence ID" value="MPN16852.1"/>
    <property type="molecule type" value="Genomic_DNA"/>
</dbReference>
<dbReference type="AlphaFoldDB" id="A0A645FT78"/>
<name>A0A645FT78_9ZZZZ</name>
<dbReference type="AntiFam" id="ANF00172">
    <property type="entry name" value="Shadow ORF (opposite lhr)"/>
</dbReference>
<protein>
    <submittedName>
        <fullName evidence="1">Uncharacterized protein</fullName>
    </submittedName>
</protein>
<organism evidence="1">
    <name type="scientific">bioreactor metagenome</name>
    <dbReference type="NCBI Taxonomy" id="1076179"/>
    <lineage>
        <taxon>unclassified sequences</taxon>
        <taxon>metagenomes</taxon>
        <taxon>ecological metagenomes</taxon>
    </lineage>
</organism>
<gene>
    <name evidence="1" type="ORF">SDC9_164199</name>
</gene>
<proteinExistence type="predicted"/>
<reference evidence="1" key="1">
    <citation type="submission" date="2019-08" db="EMBL/GenBank/DDBJ databases">
        <authorList>
            <person name="Kucharzyk K."/>
            <person name="Murdoch R.W."/>
            <person name="Higgins S."/>
            <person name="Loffler F."/>
        </authorList>
    </citation>
    <scope>NUCLEOTIDE SEQUENCE</scope>
</reference>